<dbReference type="RefSeq" id="WP_088908950.1">
    <property type="nucleotide sequence ID" value="NZ_CP018145.1"/>
</dbReference>
<sequence length="381" mass="43684">MEREEALQHFKEHEVPKRTIASLHALDAYYQANKERLAKEFLRSFEEICRRVVDMQERGEKGKLAHLTYSMLRTELLLGSSHYLLEATDSSWFFDPVECQTSYDASWAFRFLDRLADEWNEATRAYAGHVKLPDIERIKLVEAEKFHQYVVHLIRYAMVQAVQLEVFQQVDKEPELEVRVGEYLDQSEIVYCLDTRHKDSEMIRAWLEEKQELEYGYKVLAGLDLGQGQFDGLDLRYSDLSDSQLTKANLRESVLVGTRWHRAQLKAVDFGDSLIHGADFTGANLLGASFREASGPRGLLEPDAWEMPSFDGVLFVRADLTGTDFTGADLRGADFTDAILTGANFNGALLERAVFSEESRESIQLDELQERHVIWREGSKA</sequence>
<proteinExistence type="predicted"/>
<dbReference type="InterPro" id="IPR001646">
    <property type="entry name" value="5peptide_repeat"/>
</dbReference>
<evidence type="ECO:0008006" key="3">
    <source>
        <dbReference type="Google" id="ProtNLM"/>
    </source>
</evidence>
<dbReference type="EMBL" id="CP018145">
    <property type="protein sequence ID" value="ASJ55272.1"/>
    <property type="molecule type" value="Genomic_DNA"/>
</dbReference>
<dbReference type="Proteomes" id="UP000197781">
    <property type="component" value="Chromosome"/>
</dbReference>
<dbReference type="SUPFAM" id="SSF141571">
    <property type="entry name" value="Pentapeptide repeat-like"/>
    <property type="match status" value="1"/>
</dbReference>
<evidence type="ECO:0000313" key="2">
    <source>
        <dbReference type="Proteomes" id="UP000197781"/>
    </source>
</evidence>
<dbReference type="KEGG" id="bfm:BP422_18005"/>
<gene>
    <name evidence="1" type="ORF">BP422_18005</name>
</gene>
<dbReference type="Pfam" id="PF00805">
    <property type="entry name" value="Pentapeptide"/>
    <property type="match status" value="2"/>
</dbReference>
<dbReference type="Gene3D" id="2.160.20.80">
    <property type="entry name" value="E3 ubiquitin-protein ligase SopA"/>
    <property type="match status" value="1"/>
</dbReference>
<dbReference type="InterPro" id="IPR051082">
    <property type="entry name" value="Pentapeptide-BTB/POZ_domain"/>
</dbReference>
<accession>A0A220MK51</accession>
<organism evidence="1 2">
    <name type="scientific">Brevibacillus formosus</name>
    <dbReference type="NCBI Taxonomy" id="54913"/>
    <lineage>
        <taxon>Bacteria</taxon>
        <taxon>Bacillati</taxon>
        <taxon>Bacillota</taxon>
        <taxon>Bacilli</taxon>
        <taxon>Bacillales</taxon>
        <taxon>Paenibacillaceae</taxon>
        <taxon>Brevibacillus</taxon>
    </lineage>
</organism>
<dbReference type="PANTHER" id="PTHR14136:SF17">
    <property type="entry name" value="BTB_POZ DOMAIN-CONTAINING PROTEIN KCTD9"/>
    <property type="match status" value="1"/>
</dbReference>
<protein>
    <recommendedName>
        <fullName evidence="3">Pentapeptide repeat-containing protein</fullName>
    </recommendedName>
</protein>
<dbReference type="AlphaFoldDB" id="A0A220MK51"/>
<dbReference type="PANTHER" id="PTHR14136">
    <property type="entry name" value="BTB_POZ DOMAIN-CONTAINING PROTEIN KCTD9"/>
    <property type="match status" value="1"/>
</dbReference>
<name>A0A220MK51_9BACL</name>
<reference evidence="1 2" key="1">
    <citation type="submission" date="2016-11" db="EMBL/GenBank/DDBJ databases">
        <authorList>
            <person name="Jaros S."/>
            <person name="Januszkiewicz K."/>
            <person name="Wedrychowicz H."/>
        </authorList>
    </citation>
    <scope>NUCLEOTIDE SEQUENCE [LARGE SCALE GENOMIC DNA]</scope>
    <source>
        <strain evidence="1 2">NF2</strain>
    </source>
</reference>
<evidence type="ECO:0000313" key="1">
    <source>
        <dbReference type="EMBL" id="ASJ55272.1"/>
    </source>
</evidence>